<proteinExistence type="predicted"/>
<keyword evidence="2" id="KW-1185">Reference proteome</keyword>
<protein>
    <submittedName>
        <fullName evidence="1">Uncharacterized protein</fullName>
    </submittedName>
</protein>
<reference evidence="1 2" key="1">
    <citation type="submission" date="2014-10" db="EMBL/GenBank/DDBJ databases">
        <title>Pedobacter Kyungheensis.</title>
        <authorList>
            <person name="Anderson B.M."/>
            <person name="Newman J.D."/>
        </authorList>
    </citation>
    <scope>NUCLEOTIDE SEQUENCE [LARGE SCALE GENOMIC DNA]</scope>
    <source>
        <strain evidence="1 2">KACC 16221</strain>
    </source>
</reference>
<organism evidence="1 2">
    <name type="scientific">Pedobacter kyungheensis</name>
    <dbReference type="NCBI Taxonomy" id="1069985"/>
    <lineage>
        <taxon>Bacteria</taxon>
        <taxon>Pseudomonadati</taxon>
        <taxon>Bacteroidota</taxon>
        <taxon>Sphingobacteriia</taxon>
        <taxon>Sphingobacteriales</taxon>
        <taxon>Sphingobacteriaceae</taxon>
        <taxon>Pedobacter</taxon>
    </lineage>
</organism>
<evidence type="ECO:0000313" key="1">
    <source>
        <dbReference type="EMBL" id="KIA92751.1"/>
    </source>
</evidence>
<dbReference type="RefSeq" id="WP_039477676.1">
    <property type="nucleotide sequence ID" value="NZ_JSYN01000018.1"/>
</dbReference>
<dbReference type="EMBL" id="JSYN01000018">
    <property type="protein sequence ID" value="KIA92751.1"/>
    <property type="molecule type" value="Genomic_DNA"/>
</dbReference>
<accession>A0A0C1D6L4</accession>
<dbReference type="AlphaFoldDB" id="A0A0C1D6L4"/>
<comment type="caution">
    <text evidence="1">The sequence shown here is derived from an EMBL/GenBank/DDBJ whole genome shotgun (WGS) entry which is preliminary data.</text>
</comment>
<dbReference type="Proteomes" id="UP000031246">
    <property type="component" value="Unassembled WGS sequence"/>
</dbReference>
<sequence length="184" mass="21592">MQEPKKDSIPRSILKEGNTIRADLNHPKGKGKMLFISPKCSVIGISNSPHLLFATPDFYDGDLPFELRKHIYMIKELVFQPTFRANLMQKPEYYAIPVWLSKFKTLEEIRFRYVKLEGLEYLIDLPIHHIILEHVKYTDNKTLLVNIKKFKYLKEISYDQSLPAEIISSINRLKIRCTIIKDVD</sequence>
<name>A0A0C1D6L4_9SPHI</name>
<gene>
    <name evidence="1" type="ORF">OC25_15255</name>
</gene>
<evidence type="ECO:0000313" key="2">
    <source>
        <dbReference type="Proteomes" id="UP000031246"/>
    </source>
</evidence>
<dbReference type="OrthoDB" id="795920at2"/>